<feature type="chain" id="PRO_5001939939" description="LPS export ABC transporter periplasmic protein LptC" evidence="2">
    <location>
        <begin position="23"/>
        <end position="185"/>
    </location>
</feature>
<dbReference type="AlphaFoldDB" id="A0A098S7T6"/>
<evidence type="ECO:0000313" key="3">
    <source>
        <dbReference type="EMBL" id="KGE88639.1"/>
    </source>
</evidence>
<keyword evidence="2" id="KW-0732">Signal</keyword>
<dbReference type="Pfam" id="PF06835">
    <property type="entry name" value="LptC"/>
    <property type="match status" value="1"/>
</dbReference>
<dbReference type="InterPro" id="IPR026265">
    <property type="entry name" value="LptC"/>
</dbReference>
<dbReference type="Gene3D" id="2.60.450.10">
    <property type="entry name" value="Lipopolysaccharide (LPS) transport protein A like domain"/>
    <property type="match status" value="1"/>
</dbReference>
<dbReference type="InterPro" id="IPR010664">
    <property type="entry name" value="LipoPS_assembly_LptC-rel"/>
</dbReference>
<evidence type="ECO:0000313" key="4">
    <source>
        <dbReference type="Proteomes" id="UP000029736"/>
    </source>
</evidence>
<evidence type="ECO:0008006" key="5">
    <source>
        <dbReference type="Google" id="ProtNLM"/>
    </source>
</evidence>
<organism evidence="3 4">
    <name type="scientific">Phaeodactylibacter xiamenensis</name>
    <dbReference type="NCBI Taxonomy" id="1524460"/>
    <lineage>
        <taxon>Bacteria</taxon>
        <taxon>Pseudomonadati</taxon>
        <taxon>Bacteroidota</taxon>
        <taxon>Saprospiria</taxon>
        <taxon>Saprospirales</taxon>
        <taxon>Haliscomenobacteraceae</taxon>
        <taxon>Phaeodactylibacter</taxon>
    </lineage>
</organism>
<proteinExistence type="predicted"/>
<evidence type="ECO:0000256" key="1">
    <source>
        <dbReference type="SAM" id="Coils"/>
    </source>
</evidence>
<gene>
    <name evidence="3" type="ORF">IX84_08195</name>
</gene>
<feature type="signal peptide" evidence="2">
    <location>
        <begin position="1"/>
        <end position="22"/>
    </location>
</feature>
<dbReference type="EMBL" id="JPOS01000018">
    <property type="protein sequence ID" value="KGE88639.1"/>
    <property type="molecule type" value="Genomic_DNA"/>
</dbReference>
<feature type="coiled-coil region" evidence="1">
    <location>
        <begin position="14"/>
        <end position="41"/>
    </location>
</feature>
<accession>A0A098S7T6</accession>
<dbReference type="NCBIfam" id="TIGR04409">
    <property type="entry name" value="LptC_YrbK"/>
    <property type="match status" value="1"/>
</dbReference>
<comment type="caution">
    <text evidence="3">The sequence shown here is derived from an EMBL/GenBank/DDBJ whole genome shotgun (WGS) entry which is preliminary data.</text>
</comment>
<dbReference type="RefSeq" id="WP_044218380.1">
    <property type="nucleotide sequence ID" value="NZ_CAKZLC010000526.1"/>
</dbReference>
<keyword evidence="4" id="KW-1185">Reference proteome</keyword>
<dbReference type="GO" id="GO:0005886">
    <property type="term" value="C:plasma membrane"/>
    <property type="evidence" value="ECO:0007669"/>
    <property type="project" value="InterPro"/>
</dbReference>
<dbReference type="OrthoDB" id="9812080at2"/>
<keyword evidence="1" id="KW-0175">Coiled coil</keyword>
<dbReference type="Proteomes" id="UP000029736">
    <property type="component" value="Unassembled WGS sequence"/>
</dbReference>
<evidence type="ECO:0000256" key="2">
    <source>
        <dbReference type="SAM" id="SignalP"/>
    </source>
</evidence>
<protein>
    <recommendedName>
        <fullName evidence="5">LPS export ABC transporter periplasmic protein LptC</fullName>
    </recommendedName>
</protein>
<reference evidence="3 4" key="1">
    <citation type="journal article" date="2014" name="Int. J. Syst. Evol. Microbiol.">
        <title>Phaeodactylibacter xiamenensis gen. nov., sp. nov., a member of the family Saprospiraceae isolated from the marine alga Phaeodactylum tricornutum.</title>
        <authorList>
            <person name="Chen Z.Jr."/>
            <person name="Lei X."/>
            <person name="Lai Q."/>
            <person name="Li Y."/>
            <person name="Zhang B."/>
            <person name="Zhang J."/>
            <person name="Zhang H."/>
            <person name="Yang L."/>
            <person name="Zheng W."/>
            <person name="Tian Y."/>
            <person name="Yu Z."/>
            <person name="Xu H.Jr."/>
            <person name="Zheng T."/>
        </authorList>
    </citation>
    <scope>NUCLEOTIDE SEQUENCE [LARGE SCALE GENOMIC DNA]</scope>
    <source>
        <strain evidence="3 4">KD52</strain>
    </source>
</reference>
<dbReference type="STRING" id="1524460.IX84_08195"/>
<dbReference type="PROSITE" id="PS51257">
    <property type="entry name" value="PROKAR_LIPOPROTEIN"/>
    <property type="match status" value="1"/>
</dbReference>
<dbReference type="GO" id="GO:0015221">
    <property type="term" value="F:lipopolysaccharide transmembrane transporter activity"/>
    <property type="evidence" value="ECO:0007669"/>
    <property type="project" value="InterPro"/>
</dbReference>
<name>A0A098S7T6_9BACT</name>
<sequence length="185" mass="21260">MIRAFWVSMVLLLAAGCKNDLAEIEALNEQLRVDVETAKEVEILYSDSAQVRVRVTGPTMLYHLNRSEPEQEFPDGVNVEFFGPDGEVTSQLTALYGLRRQNKKEVVVRDSVVWKSVEGDTLETEELFWDERREKIYSNKFVVITRPDEVIYGHGFEADQDFSYSRINAIEGRIKVDNPDKQDNP</sequence>